<evidence type="ECO:0000313" key="3">
    <source>
        <dbReference type="EMBL" id="MFI0795766.1"/>
    </source>
</evidence>
<dbReference type="PRINTS" id="PR00364">
    <property type="entry name" value="DISEASERSIST"/>
</dbReference>
<dbReference type="Gene3D" id="1.25.40.10">
    <property type="entry name" value="Tetratricopeptide repeat domain"/>
    <property type="match status" value="1"/>
</dbReference>
<evidence type="ECO:0000313" key="4">
    <source>
        <dbReference type="Proteomes" id="UP001611075"/>
    </source>
</evidence>
<keyword evidence="4" id="KW-1185">Reference proteome</keyword>
<dbReference type="Gene3D" id="3.40.50.300">
    <property type="entry name" value="P-loop containing nucleotide triphosphate hydrolases"/>
    <property type="match status" value="1"/>
</dbReference>
<dbReference type="InterPro" id="IPR019734">
    <property type="entry name" value="TPR_rpt"/>
</dbReference>
<dbReference type="SUPFAM" id="SSF52540">
    <property type="entry name" value="P-loop containing nucleoside triphosphate hydrolases"/>
    <property type="match status" value="1"/>
</dbReference>
<name>A0ABW7STD7_9ACTN</name>
<feature type="region of interest" description="Disordered" evidence="2">
    <location>
        <begin position="121"/>
        <end position="140"/>
    </location>
</feature>
<comment type="caution">
    <text evidence="3">The sequence shown here is derived from an EMBL/GenBank/DDBJ whole genome shotgun (WGS) entry which is preliminary data.</text>
</comment>
<accession>A0ABW7STD7</accession>
<dbReference type="Proteomes" id="UP001611075">
    <property type="component" value="Unassembled WGS sequence"/>
</dbReference>
<dbReference type="InterPro" id="IPR011990">
    <property type="entry name" value="TPR-like_helical_dom_sf"/>
</dbReference>
<feature type="repeat" description="TPR" evidence="1">
    <location>
        <begin position="725"/>
        <end position="758"/>
    </location>
</feature>
<organism evidence="3 4">
    <name type="scientific">Micromonospora rubida</name>
    <dbReference type="NCBI Taxonomy" id="2697657"/>
    <lineage>
        <taxon>Bacteria</taxon>
        <taxon>Bacillati</taxon>
        <taxon>Actinomycetota</taxon>
        <taxon>Actinomycetes</taxon>
        <taxon>Micromonosporales</taxon>
        <taxon>Micromonosporaceae</taxon>
        <taxon>Micromonospora</taxon>
    </lineage>
</organism>
<dbReference type="GO" id="GO:0005524">
    <property type="term" value="F:ATP binding"/>
    <property type="evidence" value="ECO:0007669"/>
    <property type="project" value="UniProtKB-KW"/>
</dbReference>
<evidence type="ECO:0000256" key="2">
    <source>
        <dbReference type="SAM" id="MobiDB-lite"/>
    </source>
</evidence>
<protein>
    <submittedName>
        <fullName evidence="3">ATP-binding protein</fullName>
    </submittedName>
</protein>
<feature type="compositionally biased region" description="Low complexity" evidence="2">
    <location>
        <begin position="824"/>
        <end position="835"/>
    </location>
</feature>
<keyword evidence="3" id="KW-0067">ATP-binding</keyword>
<dbReference type="PROSITE" id="PS50005">
    <property type="entry name" value="TPR"/>
    <property type="match status" value="1"/>
</dbReference>
<feature type="compositionally biased region" description="Basic and acidic residues" evidence="2">
    <location>
        <begin position="804"/>
        <end position="816"/>
    </location>
</feature>
<dbReference type="Pfam" id="PF13374">
    <property type="entry name" value="TPR_10"/>
    <property type="match status" value="1"/>
</dbReference>
<keyword evidence="1" id="KW-0802">TPR repeat</keyword>
<reference evidence="3 4" key="1">
    <citation type="submission" date="2024-10" db="EMBL/GenBank/DDBJ databases">
        <title>The Natural Products Discovery Center: Release of the First 8490 Sequenced Strains for Exploring Actinobacteria Biosynthetic Diversity.</title>
        <authorList>
            <person name="Kalkreuter E."/>
            <person name="Kautsar S.A."/>
            <person name="Yang D."/>
            <person name="Bader C.D."/>
            <person name="Teijaro C.N."/>
            <person name="Fluegel L."/>
            <person name="Davis C.M."/>
            <person name="Simpson J.R."/>
            <person name="Lauterbach L."/>
            <person name="Steele A.D."/>
            <person name="Gui C."/>
            <person name="Meng S."/>
            <person name="Li G."/>
            <person name="Viehrig K."/>
            <person name="Ye F."/>
            <person name="Su P."/>
            <person name="Kiefer A.F."/>
            <person name="Nichols A."/>
            <person name="Cepeda A.J."/>
            <person name="Yan W."/>
            <person name="Fan B."/>
            <person name="Jiang Y."/>
            <person name="Adhikari A."/>
            <person name="Zheng C.-J."/>
            <person name="Schuster L."/>
            <person name="Cowan T.M."/>
            <person name="Smanski M.J."/>
            <person name="Chevrette M.G."/>
            <person name="De Carvalho L.P.S."/>
            <person name="Shen B."/>
        </authorList>
    </citation>
    <scope>NUCLEOTIDE SEQUENCE [LARGE SCALE GENOMIC DNA]</scope>
    <source>
        <strain evidence="3 4">NPDC021253</strain>
    </source>
</reference>
<dbReference type="InterPro" id="IPR027417">
    <property type="entry name" value="P-loop_NTPase"/>
</dbReference>
<dbReference type="EMBL" id="JBIRPU010000021">
    <property type="protein sequence ID" value="MFI0795766.1"/>
    <property type="molecule type" value="Genomic_DNA"/>
</dbReference>
<feature type="region of interest" description="Disordered" evidence="2">
    <location>
        <begin position="804"/>
        <end position="843"/>
    </location>
</feature>
<dbReference type="SMART" id="SM00028">
    <property type="entry name" value="TPR"/>
    <property type="match status" value="5"/>
</dbReference>
<dbReference type="Pfam" id="PF13424">
    <property type="entry name" value="TPR_12"/>
    <property type="match status" value="2"/>
</dbReference>
<dbReference type="SUPFAM" id="SSF48452">
    <property type="entry name" value="TPR-like"/>
    <property type="match status" value="1"/>
</dbReference>
<evidence type="ECO:0000256" key="1">
    <source>
        <dbReference type="PROSITE-ProRule" id="PRU00339"/>
    </source>
</evidence>
<dbReference type="RefSeq" id="WP_396683289.1">
    <property type="nucleotide sequence ID" value="NZ_JBIRPU010000021.1"/>
</dbReference>
<dbReference type="PANTHER" id="PTHR47691:SF3">
    <property type="entry name" value="HTH-TYPE TRANSCRIPTIONAL REGULATOR RV0890C-RELATED"/>
    <property type="match status" value="1"/>
</dbReference>
<gene>
    <name evidence="3" type="ORF">ACH4OY_24250</name>
</gene>
<proteinExistence type="predicted"/>
<feature type="compositionally biased region" description="Low complexity" evidence="2">
    <location>
        <begin position="124"/>
        <end position="134"/>
    </location>
</feature>
<keyword evidence="3" id="KW-0547">Nucleotide-binding</keyword>
<dbReference type="PANTHER" id="PTHR47691">
    <property type="entry name" value="REGULATOR-RELATED"/>
    <property type="match status" value="1"/>
</dbReference>
<sequence>MAEPGRDALVVFVGELTRLRTLAGGPSLNTLVAVAAGLGRPLARSTLSDKLNAKSLPEWDFVVSYVGACRAHAEQVGARLPAELTELAWWEAAHWRLVRAADAARAGDRLCGAARAELGRRARAAPAAQPAEPAGQDRRTAGQWMVPRQLPAAAPHFVGRAPQLAALTALLADPAGTPGTVLISAIGGTAGVGKTALAVHWAHQVADRFPDGQLYLNLRGFDPDGATTSPAEALGGFLEALAVPPERIPTGLAAQAGLFRSLLAGRRMLVLLDNARDADQVRPLLPGSPGCLVLVTSRHRLPGLVAVQGAHPLALDLLSAAEARELLSRRLGAARVAEEPDAVDRIVGASAGLPLALAVVAARAATQPEFRLARLADELDDTRGSLDGFSGGEAAADVRSVLSWSYQSLEPPAAALFRLLGLHPGPDISVAAAASLADTAVARVRGPLATLARANLLAEPTPGRYALHDLLAVYAAELTRATDPEPVRRAALGRLLDHYLHAAHAADLLLYRHRDHIDLPAMDPGAALPDLRDRDEAWAWLTAEHRVLLAAVALAAGNGFGAHAWQLAWSVNTYLDRVGAWQDQSTAQQLALRAAAQAGDRNGQARAHRNRAVACLRLGAHDEARAHLEQALDLHGALGDHVGSARTQLNLGILAERQGHHRQALGHAQRAFDLFETAGHSYGQGNALNNIGWYHIQLGDHRRALDYCRQALAQQQRAGNRYWEAHAWDSLGYAHHHLGQAAEAVDCYERALALWREAGERYFEATTLTHLGDTCHAAGAPGAARAAWCRAVDILDRLGHPDADQVRVRLDPDARGTPEPSAPPAGASTSGSHPPLADRADPA</sequence>